<comment type="caution">
    <text evidence="4">The sequence shown here is derived from an EMBL/GenBank/DDBJ whole genome shotgun (WGS) entry which is preliminary data.</text>
</comment>
<feature type="region of interest" description="Disordered" evidence="1">
    <location>
        <begin position="85"/>
        <end position="193"/>
    </location>
</feature>
<evidence type="ECO:0008006" key="6">
    <source>
        <dbReference type="Google" id="ProtNLM"/>
    </source>
</evidence>
<keyword evidence="2" id="KW-0472">Membrane</keyword>
<dbReference type="Proteomes" id="UP000757232">
    <property type="component" value="Unassembled WGS sequence"/>
</dbReference>
<organism evidence="4 5">
    <name type="scientific">Sanghuangporus baumii</name>
    <name type="common">Phellinus baumii</name>
    <dbReference type="NCBI Taxonomy" id="108892"/>
    <lineage>
        <taxon>Eukaryota</taxon>
        <taxon>Fungi</taxon>
        <taxon>Dikarya</taxon>
        <taxon>Basidiomycota</taxon>
        <taxon>Agaricomycotina</taxon>
        <taxon>Agaricomycetes</taxon>
        <taxon>Hymenochaetales</taxon>
        <taxon>Hymenochaetaceae</taxon>
        <taxon>Sanghuangporus</taxon>
    </lineage>
</organism>
<protein>
    <recommendedName>
        <fullName evidence="6">Mucin-like protein</fullName>
    </recommendedName>
</protein>
<keyword evidence="5" id="KW-1185">Reference proteome</keyword>
<reference evidence="4" key="1">
    <citation type="submission" date="2016-06" db="EMBL/GenBank/DDBJ databases">
        <title>Draft Genome sequence of the fungus Inonotus baumii.</title>
        <authorList>
            <person name="Zhu H."/>
            <person name="Lin W."/>
        </authorList>
    </citation>
    <scope>NUCLEOTIDE SEQUENCE</scope>
    <source>
        <strain evidence="4">821</strain>
    </source>
</reference>
<feature type="region of interest" description="Disordered" evidence="1">
    <location>
        <begin position="258"/>
        <end position="367"/>
    </location>
</feature>
<feature type="signal peptide" evidence="3">
    <location>
        <begin position="1"/>
        <end position="24"/>
    </location>
</feature>
<evidence type="ECO:0000313" key="4">
    <source>
        <dbReference type="EMBL" id="OCB89026.1"/>
    </source>
</evidence>
<feature type="compositionally biased region" description="Low complexity" evidence="1">
    <location>
        <begin position="107"/>
        <end position="165"/>
    </location>
</feature>
<feature type="transmembrane region" description="Helical" evidence="2">
    <location>
        <begin position="199"/>
        <end position="224"/>
    </location>
</feature>
<feature type="compositionally biased region" description="Polar residues" evidence="1">
    <location>
        <begin position="320"/>
        <end position="329"/>
    </location>
</feature>
<dbReference type="AlphaFoldDB" id="A0A9Q5N9T2"/>
<proteinExistence type="predicted"/>
<keyword evidence="2" id="KW-1133">Transmembrane helix</keyword>
<gene>
    <name evidence="4" type="ORF">A7U60_g3834</name>
</gene>
<keyword evidence="3" id="KW-0732">Signal</keyword>
<dbReference type="OrthoDB" id="3266475at2759"/>
<accession>A0A9Q5N9T2</accession>
<feature type="compositionally biased region" description="Basic and acidic residues" evidence="1">
    <location>
        <begin position="270"/>
        <end position="279"/>
    </location>
</feature>
<evidence type="ECO:0000256" key="2">
    <source>
        <dbReference type="SAM" id="Phobius"/>
    </source>
</evidence>
<evidence type="ECO:0000256" key="3">
    <source>
        <dbReference type="SAM" id="SignalP"/>
    </source>
</evidence>
<keyword evidence="2" id="KW-0812">Transmembrane</keyword>
<feature type="chain" id="PRO_5040110489" description="Mucin-like protein" evidence="3">
    <location>
        <begin position="25"/>
        <end position="367"/>
    </location>
</feature>
<name>A0A9Q5N9T2_SANBA</name>
<dbReference type="EMBL" id="LNZH02000166">
    <property type="protein sequence ID" value="OCB89026.1"/>
    <property type="molecule type" value="Genomic_DNA"/>
</dbReference>
<evidence type="ECO:0000256" key="1">
    <source>
        <dbReference type="SAM" id="MobiDB-lite"/>
    </source>
</evidence>
<sequence length="367" mass="38372">MNKLPEFILGLFLTSLIRAQFAVAVTIPTTIQTSSQAESFAALSSTLLPATSSASKSVISTVAQRHPNTGHNYALDPFGFLQSTRQEGQETAGGDHQTGKQTSTSKATEATSNGATATASKSTSNANSSTATGRSSTETKPESSTSAKPETNAAQSSATQSNNAQFATTTHASPGAAPTQKGTDRKSDSSGSSMNSWKIIGIGIMSVAGVTLLVIGTAFHDAIFRALCRSYRRRKGGEEVLVPDWHRGSWRFGDDGYGLEKPSFNDQDEEGPRIPEGEKGNLAFPLPPVSPFPLRRTPSANSRPSEPGPAGVGAAVTDTMKAQGSSYSVLPSPPGLHTQEPLRRKSTCSSSESPHAGHESDAYGGIE</sequence>
<evidence type="ECO:0000313" key="5">
    <source>
        <dbReference type="Proteomes" id="UP000757232"/>
    </source>
</evidence>